<sequence length="176" mass="18741">MRVPGSNVMGSSRYVIASGVYRRTGFTQGRAYVMTDDPPSLQAADQGVSVSTPGNRYGGQSFGSVISGAFGQAPGYSCDRGLLERVANEFESLAGEFEHDVNNAAVIARTQPPGRDFVSGGNAEAFRRSGDALVESLQQRAQYCRDQAAKFRAALRSYSVAEYAHAAEIEQTGGSL</sequence>
<organism evidence="2 3">
    <name type="scientific">Amycolatopsis panacis</name>
    <dbReference type="NCBI Taxonomy" id="2340917"/>
    <lineage>
        <taxon>Bacteria</taxon>
        <taxon>Bacillati</taxon>
        <taxon>Actinomycetota</taxon>
        <taxon>Actinomycetes</taxon>
        <taxon>Pseudonocardiales</taxon>
        <taxon>Pseudonocardiaceae</taxon>
        <taxon>Amycolatopsis</taxon>
    </lineage>
</organism>
<evidence type="ECO:0000259" key="1">
    <source>
        <dbReference type="Pfam" id="PF00934"/>
    </source>
</evidence>
<keyword evidence="3" id="KW-1185">Reference proteome</keyword>
<name>A0A419HSM5_9PSEU</name>
<evidence type="ECO:0000313" key="3">
    <source>
        <dbReference type="Proteomes" id="UP000285112"/>
    </source>
</evidence>
<comment type="caution">
    <text evidence="2">The sequence shown here is derived from an EMBL/GenBank/DDBJ whole genome shotgun (WGS) entry which is preliminary data.</text>
</comment>
<dbReference type="InterPro" id="IPR000084">
    <property type="entry name" value="PE-PGRS_N"/>
</dbReference>
<gene>
    <name evidence="2" type="ORF">D5S19_26220</name>
</gene>
<dbReference type="EMBL" id="QZFV01000120">
    <property type="protein sequence ID" value="RJQ79613.1"/>
    <property type="molecule type" value="Genomic_DNA"/>
</dbReference>
<evidence type="ECO:0000313" key="2">
    <source>
        <dbReference type="EMBL" id="RJQ79613.1"/>
    </source>
</evidence>
<proteinExistence type="predicted"/>
<dbReference type="Proteomes" id="UP000285112">
    <property type="component" value="Unassembled WGS sequence"/>
</dbReference>
<feature type="domain" description="PE" evidence="1">
    <location>
        <begin position="83"/>
        <end position="164"/>
    </location>
</feature>
<reference evidence="2 3" key="1">
    <citation type="submission" date="2018-09" db="EMBL/GenBank/DDBJ databases">
        <title>YIM PH 21725 draft genome.</title>
        <authorList>
            <person name="Miao C."/>
        </authorList>
    </citation>
    <scope>NUCLEOTIDE SEQUENCE [LARGE SCALE GENOMIC DNA]</scope>
    <source>
        <strain evidence="3">YIM PH21725</strain>
    </source>
</reference>
<dbReference type="AlphaFoldDB" id="A0A419HSM5"/>
<protein>
    <submittedName>
        <fullName evidence="2">PE domain-containing protein</fullName>
    </submittedName>
</protein>
<dbReference type="Pfam" id="PF00934">
    <property type="entry name" value="PE"/>
    <property type="match status" value="1"/>
</dbReference>
<accession>A0A419HSM5</accession>